<feature type="compositionally biased region" description="Basic and acidic residues" evidence="7">
    <location>
        <begin position="7"/>
        <end position="23"/>
    </location>
</feature>
<accession>A0ABW2G784</accession>
<evidence type="ECO:0000256" key="7">
    <source>
        <dbReference type="SAM" id="MobiDB-lite"/>
    </source>
</evidence>
<dbReference type="InterPro" id="IPR046977">
    <property type="entry name" value="RsmC/RlmG"/>
</dbReference>
<dbReference type="Gene3D" id="3.40.50.150">
    <property type="entry name" value="Vaccinia Virus protein VP39"/>
    <property type="match status" value="2"/>
</dbReference>
<reference evidence="11" key="1">
    <citation type="journal article" date="2019" name="Int. J. Syst. Evol. Microbiol.">
        <title>The Global Catalogue of Microorganisms (GCM) 10K type strain sequencing project: providing services to taxonomists for standard genome sequencing and annotation.</title>
        <authorList>
            <consortium name="The Broad Institute Genomics Platform"/>
            <consortium name="The Broad Institute Genome Sequencing Center for Infectious Disease"/>
            <person name="Wu L."/>
            <person name="Ma J."/>
        </authorList>
    </citation>
    <scope>NUCLEOTIDE SEQUENCE [LARGE SCALE GENOMIC DNA]</scope>
    <source>
        <strain evidence="11">CGMCC 1.13681</strain>
    </source>
</reference>
<evidence type="ECO:0000313" key="11">
    <source>
        <dbReference type="Proteomes" id="UP001596413"/>
    </source>
</evidence>
<dbReference type="InterPro" id="IPR002052">
    <property type="entry name" value="DNA_methylase_N6_adenine_CS"/>
</dbReference>
<dbReference type="PIRSF" id="PIRSF037565">
    <property type="entry name" value="RRNA_m2G_Mtase_RsmD_prd"/>
    <property type="match status" value="1"/>
</dbReference>
<evidence type="ECO:0000259" key="9">
    <source>
        <dbReference type="Pfam" id="PF26049"/>
    </source>
</evidence>
<dbReference type="SUPFAM" id="SSF53335">
    <property type="entry name" value="S-adenosyl-L-methionine-dependent methyltransferases"/>
    <property type="match status" value="1"/>
</dbReference>
<comment type="subcellular location">
    <subcellularLocation>
        <location evidence="6">Cytoplasm</location>
    </subcellularLocation>
</comment>
<organism evidence="10 11">
    <name type="scientific">Streptomyces polyrhachis</name>
    <dbReference type="NCBI Taxonomy" id="1282885"/>
    <lineage>
        <taxon>Bacteria</taxon>
        <taxon>Bacillati</taxon>
        <taxon>Actinomycetota</taxon>
        <taxon>Actinomycetes</taxon>
        <taxon>Kitasatosporales</taxon>
        <taxon>Streptomycetaceae</taxon>
        <taxon>Streptomyces</taxon>
    </lineage>
</organism>
<dbReference type="InterPro" id="IPR058679">
    <property type="entry name" value="RlmG_N"/>
</dbReference>
<keyword evidence="3 6" id="KW-0489">Methyltransferase</keyword>
<dbReference type="EC" id="2.1.1.174" evidence="6"/>
<comment type="similarity">
    <text evidence="6">Belongs to the methyltransferase superfamily. RlmG family.</text>
</comment>
<proteinExistence type="inferred from homology"/>
<name>A0ABW2G784_9ACTN</name>
<dbReference type="Proteomes" id="UP001596413">
    <property type="component" value="Unassembled WGS sequence"/>
</dbReference>
<dbReference type="InterPro" id="IPR017237">
    <property type="entry name" value="RLMG"/>
</dbReference>
<keyword evidence="5 6" id="KW-0949">S-adenosyl-L-methionine</keyword>
<evidence type="ECO:0000256" key="6">
    <source>
        <dbReference type="HAMAP-Rule" id="MF_01859"/>
    </source>
</evidence>
<dbReference type="InterPro" id="IPR029063">
    <property type="entry name" value="SAM-dependent_MTases_sf"/>
</dbReference>
<feature type="domain" description="RlmG N-terminal" evidence="9">
    <location>
        <begin position="1"/>
        <end position="203"/>
    </location>
</feature>
<dbReference type="PANTHER" id="PTHR47816">
    <property type="entry name" value="RIBOSOMAL RNA SMALL SUBUNIT METHYLTRANSFERASE C"/>
    <property type="match status" value="1"/>
</dbReference>
<evidence type="ECO:0000256" key="2">
    <source>
        <dbReference type="ARBA" id="ARBA00022552"/>
    </source>
</evidence>
<dbReference type="CDD" id="cd02440">
    <property type="entry name" value="AdoMet_MTases"/>
    <property type="match status" value="1"/>
</dbReference>
<keyword evidence="4 6" id="KW-0808">Transferase</keyword>
<dbReference type="PROSITE" id="PS00092">
    <property type="entry name" value="N6_MTASE"/>
    <property type="match status" value="1"/>
</dbReference>
<evidence type="ECO:0000256" key="5">
    <source>
        <dbReference type="ARBA" id="ARBA00022691"/>
    </source>
</evidence>
<keyword evidence="2 6" id="KW-0698">rRNA processing</keyword>
<protein>
    <recommendedName>
        <fullName evidence="6">Ribosomal RNA large subunit methyltransferase G</fullName>
        <ecNumber evidence="6">2.1.1.174</ecNumber>
    </recommendedName>
    <alternativeName>
        <fullName evidence="6">23S rRNA m2G1835 methyltransferase</fullName>
    </alternativeName>
    <alternativeName>
        <fullName evidence="6">rRNA (guanine-N(2)-)-methyltransferase RlmG</fullName>
    </alternativeName>
</protein>
<keyword evidence="11" id="KW-1185">Reference proteome</keyword>
<dbReference type="InterPro" id="IPR007848">
    <property type="entry name" value="Small_mtfrase_dom"/>
</dbReference>
<dbReference type="PANTHER" id="PTHR47816:SF5">
    <property type="entry name" value="RIBOSOMAL RNA LARGE SUBUNIT METHYLTRANSFERASE G"/>
    <property type="match status" value="1"/>
</dbReference>
<evidence type="ECO:0000259" key="8">
    <source>
        <dbReference type="Pfam" id="PF05175"/>
    </source>
</evidence>
<feature type="domain" description="Methyltransferase small" evidence="8">
    <location>
        <begin position="232"/>
        <end position="400"/>
    </location>
</feature>
<sequence>MNRLRTPHGDHHLARHPADPRDPHRAWDAADEYLLNYLAGDTPADLTAKAEEHIPPGPALTALREGRDPGRITILGDHWGALTTALAPHHPVQITDSHLTQQATRANLARNGLPVQDVTLLTTQDTPPPRTDLLLFRVPKSLALLEEQLHRLAPTLAPGATVIGAGMVKEIHTSTLTLLGDLVGPTRTTLAAKKARLILTTPDQTLHRPPNPWPHTYTLPPATPGPLADHPVTNHAGIFCADRLDLGTRLLLAHLPTRTGPVDVIDLGCGNGILGTAAAAANPRAHVTFTDESHQAIASAKATWQANTPEAQADFHVTDALTDIPTASADVVLNNPPFHSHQATTDRTALRMFQDAHRVLRQGGELRVVGNRHLGYHEHLKRIFGNCTVIASNAKFVVLKAAKR</sequence>
<dbReference type="HAMAP" id="MF_01859">
    <property type="entry name" value="23SrRNA_methyltr_G"/>
    <property type="match status" value="1"/>
</dbReference>
<comment type="function">
    <text evidence="6">Specifically methylates the guanine in position 1835 (m2G1835) of 23S rRNA.</text>
</comment>
<comment type="caution">
    <text evidence="10">The sequence shown here is derived from an EMBL/GenBank/DDBJ whole genome shotgun (WGS) entry which is preliminary data.</text>
</comment>
<dbReference type="GO" id="GO:0032259">
    <property type="term" value="P:methylation"/>
    <property type="evidence" value="ECO:0007669"/>
    <property type="project" value="UniProtKB-KW"/>
</dbReference>
<comment type="catalytic activity">
    <reaction evidence="6">
        <text>guanosine(1835) in 23S rRNA + S-adenosyl-L-methionine = N(2)-methylguanosine(1835) in 23S rRNA + S-adenosyl-L-homocysteine + H(+)</text>
        <dbReference type="Rhea" id="RHEA:42744"/>
        <dbReference type="Rhea" id="RHEA-COMP:10217"/>
        <dbReference type="Rhea" id="RHEA-COMP:10218"/>
        <dbReference type="ChEBI" id="CHEBI:15378"/>
        <dbReference type="ChEBI" id="CHEBI:57856"/>
        <dbReference type="ChEBI" id="CHEBI:59789"/>
        <dbReference type="ChEBI" id="CHEBI:74269"/>
        <dbReference type="ChEBI" id="CHEBI:74481"/>
        <dbReference type="EC" id="2.1.1.174"/>
    </reaction>
</comment>
<dbReference type="EMBL" id="JBHSZO010000001">
    <property type="protein sequence ID" value="MFC7216640.1"/>
    <property type="molecule type" value="Genomic_DNA"/>
</dbReference>
<dbReference type="Pfam" id="PF05175">
    <property type="entry name" value="MTS"/>
    <property type="match status" value="1"/>
</dbReference>
<evidence type="ECO:0000313" key="10">
    <source>
        <dbReference type="EMBL" id="MFC7216640.1"/>
    </source>
</evidence>
<evidence type="ECO:0000256" key="4">
    <source>
        <dbReference type="ARBA" id="ARBA00022679"/>
    </source>
</evidence>
<evidence type="ECO:0000256" key="3">
    <source>
        <dbReference type="ARBA" id="ARBA00022603"/>
    </source>
</evidence>
<feature type="region of interest" description="Disordered" evidence="7">
    <location>
        <begin position="1"/>
        <end position="23"/>
    </location>
</feature>
<gene>
    <name evidence="6" type="primary">rlmG</name>
    <name evidence="10" type="ORF">ACFQLX_00415</name>
</gene>
<dbReference type="GO" id="GO:0008168">
    <property type="term" value="F:methyltransferase activity"/>
    <property type="evidence" value="ECO:0007669"/>
    <property type="project" value="UniProtKB-KW"/>
</dbReference>
<evidence type="ECO:0000256" key="1">
    <source>
        <dbReference type="ARBA" id="ARBA00022490"/>
    </source>
</evidence>
<dbReference type="Pfam" id="PF26049">
    <property type="entry name" value="RLMG_N"/>
    <property type="match status" value="1"/>
</dbReference>
<keyword evidence="1 6" id="KW-0963">Cytoplasm</keyword>
<dbReference type="RefSeq" id="WP_386410293.1">
    <property type="nucleotide sequence ID" value="NZ_JBHSZO010000001.1"/>
</dbReference>